<comment type="caution">
    <text evidence="10">The sequence shown here is derived from an EMBL/GenBank/DDBJ whole genome shotgun (WGS) entry which is preliminary data.</text>
</comment>
<protein>
    <recommendedName>
        <fullName evidence="3 8">Diaminopimelate epimerase</fullName>
        <shortName evidence="8">DAP epimerase</shortName>
        <ecNumber evidence="3 8">5.1.1.7</ecNumber>
    </recommendedName>
    <alternativeName>
        <fullName evidence="8">PLP-independent amino acid racemase</fullName>
    </alternativeName>
</protein>
<feature type="active site" evidence="9">
    <location>
        <position position="79"/>
    </location>
</feature>
<feature type="binding site" evidence="8">
    <location>
        <begin position="230"/>
        <end position="231"/>
    </location>
    <ligand>
        <name>substrate</name>
    </ligand>
</feature>
<evidence type="ECO:0000256" key="8">
    <source>
        <dbReference type="HAMAP-Rule" id="MF_00197"/>
    </source>
</evidence>
<dbReference type="GO" id="GO:0005829">
    <property type="term" value="C:cytosol"/>
    <property type="evidence" value="ECO:0007669"/>
    <property type="project" value="TreeGrafter"/>
</dbReference>
<feature type="binding site" evidence="8">
    <location>
        <position position="70"/>
    </location>
    <ligand>
        <name>substrate</name>
    </ligand>
</feature>
<dbReference type="HAMAP" id="MF_00197">
    <property type="entry name" value="DAP_epimerase"/>
    <property type="match status" value="1"/>
</dbReference>
<evidence type="ECO:0000313" key="11">
    <source>
        <dbReference type="Proteomes" id="UP000016626"/>
    </source>
</evidence>
<comment type="similarity">
    <text evidence="2 8">Belongs to the diaminopimelate epimerase family.</text>
</comment>
<evidence type="ECO:0000256" key="7">
    <source>
        <dbReference type="ARBA" id="ARBA00051712"/>
    </source>
</evidence>
<dbReference type="SUPFAM" id="SSF54506">
    <property type="entry name" value="Diaminopimelate epimerase-like"/>
    <property type="match status" value="2"/>
</dbReference>
<dbReference type="AlphaFoldDB" id="U2RKQ7"/>
<accession>U2RKQ7</accession>
<proteinExistence type="inferred from homology"/>
<evidence type="ECO:0000256" key="5">
    <source>
        <dbReference type="ARBA" id="ARBA00023154"/>
    </source>
</evidence>
<keyword evidence="8" id="KW-0963">Cytoplasm</keyword>
<dbReference type="Pfam" id="PF01678">
    <property type="entry name" value="DAP_epimerase"/>
    <property type="match status" value="2"/>
</dbReference>
<dbReference type="EC" id="5.1.1.7" evidence="3 8"/>
<dbReference type="Proteomes" id="UP000016626">
    <property type="component" value="Unassembled WGS sequence"/>
</dbReference>
<evidence type="ECO:0000256" key="1">
    <source>
        <dbReference type="ARBA" id="ARBA00005196"/>
    </source>
</evidence>
<evidence type="ECO:0000256" key="2">
    <source>
        <dbReference type="ARBA" id="ARBA00010219"/>
    </source>
</evidence>
<evidence type="ECO:0000256" key="6">
    <source>
        <dbReference type="ARBA" id="ARBA00023235"/>
    </source>
</evidence>
<dbReference type="PATRIC" id="fig|888055.3.peg.169"/>
<feature type="binding site" evidence="8">
    <location>
        <position position="202"/>
    </location>
    <ligand>
        <name>substrate</name>
    </ligand>
</feature>
<dbReference type="NCBIfam" id="TIGR00652">
    <property type="entry name" value="DapF"/>
    <property type="match status" value="1"/>
</dbReference>
<evidence type="ECO:0000256" key="9">
    <source>
        <dbReference type="PROSITE-ProRule" id="PRU10125"/>
    </source>
</evidence>
<organism evidence="10 11">
    <name type="scientific">Leptotrichia wadei (strain F0279)</name>
    <dbReference type="NCBI Taxonomy" id="888055"/>
    <lineage>
        <taxon>Bacteria</taxon>
        <taxon>Fusobacteriati</taxon>
        <taxon>Fusobacteriota</taxon>
        <taxon>Fusobacteriia</taxon>
        <taxon>Fusobacteriales</taxon>
        <taxon>Leptotrichiaceae</taxon>
        <taxon>Leptotrichia</taxon>
    </lineage>
</organism>
<dbReference type="InterPro" id="IPR018510">
    <property type="entry name" value="DAP_epimerase_AS"/>
</dbReference>
<feature type="binding site" evidence="8">
    <location>
        <position position="17"/>
    </location>
    <ligand>
        <name>substrate</name>
    </ligand>
</feature>
<feature type="active site" description="Proton acceptor" evidence="8">
    <location>
        <position position="229"/>
    </location>
</feature>
<feature type="site" description="Could be important to modulate the pK values of the two catalytic cysteine residues" evidence="8">
    <location>
        <position position="220"/>
    </location>
</feature>
<dbReference type="PANTHER" id="PTHR31689:SF0">
    <property type="entry name" value="DIAMINOPIMELATE EPIMERASE"/>
    <property type="match status" value="1"/>
</dbReference>
<comment type="pathway">
    <text evidence="1 8">Amino-acid biosynthesis; L-lysine biosynthesis via DAP pathway; DL-2,6-diaminopimelate from LL-2,6-diaminopimelate: step 1/1.</text>
</comment>
<dbReference type="GO" id="GO:0008837">
    <property type="term" value="F:diaminopimelate epimerase activity"/>
    <property type="evidence" value="ECO:0007669"/>
    <property type="project" value="UniProtKB-UniRule"/>
</dbReference>
<evidence type="ECO:0000256" key="4">
    <source>
        <dbReference type="ARBA" id="ARBA00022605"/>
    </source>
</evidence>
<dbReference type="Gene3D" id="3.10.310.10">
    <property type="entry name" value="Diaminopimelate Epimerase, Chain A, domain 1"/>
    <property type="match status" value="2"/>
</dbReference>
<feature type="site" description="Could be important to modulate the pK values of the two catalytic cysteine residues" evidence="8">
    <location>
        <position position="170"/>
    </location>
</feature>
<evidence type="ECO:0000313" key="10">
    <source>
        <dbReference type="EMBL" id="ERK54133.1"/>
    </source>
</evidence>
<keyword evidence="6 8" id="KW-0413">Isomerase</keyword>
<keyword evidence="4 8" id="KW-0028">Amino-acid biosynthesis</keyword>
<dbReference type="eggNOG" id="COG0253">
    <property type="taxonomic scope" value="Bacteria"/>
</dbReference>
<feature type="binding site" evidence="8">
    <location>
        <begin position="220"/>
        <end position="221"/>
    </location>
    <ligand>
        <name>substrate</name>
    </ligand>
</feature>
<dbReference type="HOGENOM" id="CLU_053306_3_0_0"/>
<reference evidence="10 11" key="1">
    <citation type="submission" date="2013-06" db="EMBL/GenBank/DDBJ databases">
        <authorList>
            <person name="Weinstock G."/>
            <person name="Sodergren E."/>
            <person name="Lobos E.A."/>
            <person name="Fulton L."/>
            <person name="Fulton R."/>
            <person name="Courtney L."/>
            <person name="Fronick C."/>
            <person name="O'Laughlin M."/>
            <person name="Godfrey J."/>
            <person name="Wilson R.M."/>
            <person name="Miner T."/>
            <person name="Farmer C."/>
            <person name="Delehaunty K."/>
            <person name="Cordes M."/>
            <person name="Minx P."/>
            <person name="Tomlinson C."/>
            <person name="Chen J."/>
            <person name="Wollam A."/>
            <person name="Pepin K.H."/>
            <person name="Bhonagiri V."/>
            <person name="Zhang X."/>
            <person name="Warren W."/>
            <person name="Mitreva M."/>
            <person name="Mardis E.R."/>
            <person name="Wilson R.K."/>
        </authorList>
    </citation>
    <scope>NUCLEOTIDE SEQUENCE [LARGE SCALE GENOMIC DNA]</scope>
    <source>
        <strain evidence="10 11">F0279</strain>
    </source>
</reference>
<dbReference type="UniPathway" id="UPA00034">
    <property type="reaction ID" value="UER00025"/>
</dbReference>
<comment type="subunit">
    <text evidence="8">Homodimer.</text>
</comment>
<feature type="binding site" evidence="8">
    <location>
        <begin position="80"/>
        <end position="81"/>
    </location>
    <ligand>
        <name>substrate</name>
    </ligand>
</feature>
<dbReference type="InterPro" id="IPR001653">
    <property type="entry name" value="DAP_epimerase_DapF"/>
</dbReference>
<comment type="function">
    <text evidence="8">Catalyzes the stereoinversion of LL-2,6-diaminopimelate (L,L-DAP) to meso-diaminopimelate (meso-DAP), a precursor of L-lysine and an essential component of the bacterial peptidoglycan.</text>
</comment>
<comment type="catalytic activity">
    <reaction evidence="7 8">
        <text>(2S,6S)-2,6-diaminopimelate = meso-2,6-diaminopimelate</text>
        <dbReference type="Rhea" id="RHEA:15393"/>
        <dbReference type="ChEBI" id="CHEBI:57609"/>
        <dbReference type="ChEBI" id="CHEBI:57791"/>
        <dbReference type="EC" id="5.1.1.7"/>
    </reaction>
</comment>
<evidence type="ECO:0000256" key="3">
    <source>
        <dbReference type="ARBA" id="ARBA00013080"/>
    </source>
</evidence>
<keyword evidence="5 8" id="KW-0457">Lysine biosynthesis</keyword>
<name>U2RKQ7_LEPWF</name>
<gene>
    <name evidence="8" type="primary">dapF</name>
    <name evidence="10" type="ORF">HMPREF9015_00175</name>
</gene>
<dbReference type="PROSITE" id="PS01326">
    <property type="entry name" value="DAP_EPIMERASE"/>
    <property type="match status" value="1"/>
</dbReference>
<feature type="active site" description="Proton donor" evidence="8">
    <location>
        <position position="79"/>
    </location>
</feature>
<dbReference type="EMBL" id="AWVM01000011">
    <property type="protein sequence ID" value="ERK54133.1"/>
    <property type="molecule type" value="Genomic_DNA"/>
</dbReference>
<dbReference type="GO" id="GO:0009089">
    <property type="term" value="P:lysine biosynthetic process via diaminopimelate"/>
    <property type="evidence" value="ECO:0007669"/>
    <property type="project" value="UniProtKB-UniRule"/>
</dbReference>
<comment type="caution">
    <text evidence="8">Lacks conserved residue(s) required for the propagation of feature annotation.</text>
</comment>
<dbReference type="PANTHER" id="PTHR31689">
    <property type="entry name" value="DIAMINOPIMELATE EPIMERASE, CHLOROPLASTIC"/>
    <property type="match status" value="1"/>
</dbReference>
<comment type="subcellular location">
    <subcellularLocation>
        <location evidence="8">Cytoplasm</location>
    </subcellularLocation>
</comment>
<sequence>MEVFLMLKFEKYQGAGNDFVIVSEKELIERGIPEYGEFASQVCNRHFGIGADGLIILKYVASMPFMFFFNADGSQAPMCGNGIRCFSHYLVNNHLIDGNEFVVKTVPGDLTIRVNYDEENDAFSARVNMGKPIFNIKELINTEKEQFLREKINIDGKEIEISYIFMGTDHSVIFVNDFSDYDIDEIGGKIENYTDLFPKKVNVNFVKVYDRKRMEVITWERGAGRTLACGTGATASAVLAKTFGFVDDKVNVKVPGGQLVIEYEGGKNNAFMTGPSEKIAEGLYKFQR</sequence>